<accession>A0ABX7NIC9</accession>
<reference evidence="1 2" key="1">
    <citation type="submission" date="2021-02" db="EMBL/GenBank/DDBJ databases">
        <title>De Novo genome assembly of isolated myxobacteria.</title>
        <authorList>
            <person name="Stevens D.C."/>
        </authorList>
    </citation>
    <scope>NUCLEOTIDE SEQUENCE [LARGE SCALE GENOMIC DNA]</scope>
    <source>
        <strain evidence="1 2">SCHIC003</strain>
    </source>
</reference>
<evidence type="ECO:0000313" key="1">
    <source>
        <dbReference type="EMBL" id="QSQ18596.1"/>
    </source>
</evidence>
<keyword evidence="2" id="KW-1185">Reference proteome</keyword>
<name>A0ABX7NIC9_9BACT</name>
<evidence type="ECO:0000313" key="2">
    <source>
        <dbReference type="Proteomes" id="UP000663090"/>
    </source>
</evidence>
<sequence length="63" mass="6939">MDDTDFAAPSHEEVRTDVRALFLGAIRMTLEMLLEEEIRGLVGAGNRWRGARTNATAATCEVC</sequence>
<proteinExistence type="predicted"/>
<gene>
    <name evidence="1" type="ORF">JY572_18555</name>
</gene>
<dbReference type="EMBL" id="CP071091">
    <property type="protein sequence ID" value="QSQ18596.1"/>
    <property type="molecule type" value="Genomic_DNA"/>
</dbReference>
<dbReference type="Proteomes" id="UP000663090">
    <property type="component" value="Chromosome"/>
</dbReference>
<protein>
    <recommendedName>
        <fullName evidence="3">Transposase</fullName>
    </recommendedName>
</protein>
<organism evidence="1 2">
    <name type="scientific">Myxococcus landrumensis</name>
    <dbReference type="NCBI Taxonomy" id="2813577"/>
    <lineage>
        <taxon>Bacteria</taxon>
        <taxon>Pseudomonadati</taxon>
        <taxon>Myxococcota</taxon>
        <taxon>Myxococcia</taxon>
        <taxon>Myxococcales</taxon>
        <taxon>Cystobacterineae</taxon>
        <taxon>Myxococcaceae</taxon>
        <taxon>Myxococcus</taxon>
    </lineage>
</organism>
<evidence type="ECO:0008006" key="3">
    <source>
        <dbReference type="Google" id="ProtNLM"/>
    </source>
</evidence>